<feature type="compositionally biased region" description="Basic and acidic residues" evidence="1">
    <location>
        <begin position="49"/>
        <end position="73"/>
    </location>
</feature>
<reference evidence="2 3" key="1">
    <citation type="submission" date="2013-11" db="EMBL/GenBank/DDBJ databases">
        <title>The Damaraland mole rat (Fukomys damarensis) genome and evolution of African mole rats.</title>
        <authorList>
            <person name="Gladyshev V.N."/>
            <person name="Fang X."/>
        </authorList>
    </citation>
    <scope>NUCLEOTIDE SEQUENCE [LARGE SCALE GENOMIC DNA]</scope>
    <source>
        <tissue evidence="2">Liver</tissue>
    </source>
</reference>
<accession>A0A091D6K7</accession>
<gene>
    <name evidence="2" type="ORF">H920_10894</name>
</gene>
<dbReference type="EMBL" id="KN122865">
    <property type="protein sequence ID" value="KFO27704.1"/>
    <property type="molecule type" value="Genomic_DNA"/>
</dbReference>
<feature type="region of interest" description="Disordered" evidence="1">
    <location>
        <begin position="1"/>
        <end position="20"/>
    </location>
</feature>
<feature type="compositionally biased region" description="Basic and acidic residues" evidence="1">
    <location>
        <begin position="9"/>
        <end position="20"/>
    </location>
</feature>
<dbReference type="AlphaFoldDB" id="A0A091D6K7"/>
<dbReference type="Proteomes" id="UP000028990">
    <property type="component" value="Unassembled WGS sequence"/>
</dbReference>
<evidence type="ECO:0000256" key="1">
    <source>
        <dbReference type="SAM" id="MobiDB-lite"/>
    </source>
</evidence>
<proteinExistence type="predicted"/>
<feature type="region of interest" description="Disordered" evidence="1">
    <location>
        <begin position="43"/>
        <end position="73"/>
    </location>
</feature>
<evidence type="ECO:0000313" key="2">
    <source>
        <dbReference type="EMBL" id="KFO27704.1"/>
    </source>
</evidence>
<evidence type="ECO:0000313" key="3">
    <source>
        <dbReference type="Proteomes" id="UP000028990"/>
    </source>
</evidence>
<organism evidence="2 3">
    <name type="scientific">Fukomys damarensis</name>
    <name type="common">Damaraland mole rat</name>
    <name type="synonym">Cryptomys damarensis</name>
    <dbReference type="NCBI Taxonomy" id="885580"/>
    <lineage>
        <taxon>Eukaryota</taxon>
        <taxon>Metazoa</taxon>
        <taxon>Chordata</taxon>
        <taxon>Craniata</taxon>
        <taxon>Vertebrata</taxon>
        <taxon>Euteleostomi</taxon>
        <taxon>Mammalia</taxon>
        <taxon>Eutheria</taxon>
        <taxon>Euarchontoglires</taxon>
        <taxon>Glires</taxon>
        <taxon>Rodentia</taxon>
        <taxon>Hystricomorpha</taxon>
        <taxon>Bathyergidae</taxon>
        <taxon>Fukomys</taxon>
    </lineage>
</organism>
<name>A0A091D6K7_FUKDA</name>
<keyword evidence="3" id="KW-1185">Reference proteome</keyword>
<protein>
    <submittedName>
        <fullName evidence="2">Uncharacterized protein</fullName>
    </submittedName>
</protein>
<sequence length="73" mass="8525">MNEGEGDEEANRIDPGEGEHCKQMVRHDKAWRELCVSVFEECRGTQSSKRKEIEYGKKGERWSGRKDDQKVIQ</sequence>